<reference evidence="8 9" key="1">
    <citation type="submission" date="2024-03" db="EMBL/GenBank/DDBJ databases">
        <authorList>
            <person name="Jo J.-H."/>
        </authorList>
    </citation>
    <scope>NUCLEOTIDE SEQUENCE [LARGE SCALE GENOMIC DNA]</scope>
    <source>
        <strain evidence="8 9">PS1R-30</strain>
    </source>
</reference>
<evidence type="ECO:0000313" key="8">
    <source>
        <dbReference type="EMBL" id="MEJ5976366.1"/>
    </source>
</evidence>
<dbReference type="PROSITE" id="PS00091">
    <property type="entry name" value="THYMIDYLATE_SYNTHASE"/>
    <property type="match status" value="1"/>
</dbReference>
<dbReference type="CDD" id="cd00351">
    <property type="entry name" value="TS_Pyrimidine_HMase"/>
    <property type="match status" value="1"/>
</dbReference>
<evidence type="ECO:0000256" key="6">
    <source>
        <dbReference type="PROSITE-ProRule" id="PRU10016"/>
    </source>
</evidence>
<keyword evidence="4 5" id="KW-0545">Nucleotide biosynthesis</keyword>
<evidence type="ECO:0000256" key="2">
    <source>
        <dbReference type="ARBA" id="ARBA00022603"/>
    </source>
</evidence>
<feature type="binding site" evidence="5">
    <location>
        <position position="232"/>
    </location>
    <ligand>
        <name>(6R)-5,10-methylene-5,6,7,8-tetrahydrofolate</name>
        <dbReference type="ChEBI" id="CHEBI:15636"/>
    </ligand>
</feature>
<feature type="binding site" description="in other chain" evidence="5">
    <location>
        <position position="41"/>
    </location>
    <ligand>
        <name>dUMP</name>
        <dbReference type="ChEBI" id="CHEBI:246422"/>
        <note>ligand shared between dimeric partners</note>
    </ligand>
</feature>
<evidence type="ECO:0000259" key="7">
    <source>
        <dbReference type="Pfam" id="PF00303"/>
    </source>
</evidence>
<accession>A0ABU8RTM8</accession>
<dbReference type="Proteomes" id="UP001361239">
    <property type="component" value="Unassembled WGS sequence"/>
</dbReference>
<gene>
    <name evidence="5 8" type="primary">thyA</name>
    <name evidence="8" type="ORF">WG901_06955</name>
</gene>
<keyword evidence="2 5" id="KW-0489">Methyltransferase</keyword>
<comment type="pathway">
    <text evidence="5">Pyrimidine metabolism; dTTP biosynthesis.</text>
</comment>
<evidence type="ECO:0000313" key="9">
    <source>
        <dbReference type="Proteomes" id="UP001361239"/>
    </source>
</evidence>
<dbReference type="RefSeq" id="WP_339586281.1">
    <property type="nucleotide sequence ID" value="NZ_JBBHJZ010000001.1"/>
</dbReference>
<dbReference type="GO" id="GO:0004799">
    <property type="term" value="F:thymidylate synthase activity"/>
    <property type="evidence" value="ECO:0007669"/>
    <property type="project" value="UniProtKB-EC"/>
</dbReference>
<feature type="binding site" description="in other chain" evidence="5">
    <location>
        <position position="240"/>
    </location>
    <ligand>
        <name>dUMP</name>
        <dbReference type="ChEBI" id="CHEBI:246422"/>
        <note>ligand shared between dimeric partners</note>
    </ligand>
</feature>
<dbReference type="NCBIfam" id="TIGR03284">
    <property type="entry name" value="thym_sym"/>
    <property type="match status" value="1"/>
</dbReference>
<feature type="binding site" evidence="5">
    <location>
        <position position="326"/>
    </location>
    <ligand>
        <name>(6R)-5,10-methylene-5,6,7,8-tetrahydrofolate</name>
        <dbReference type="ChEBI" id="CHEBI:15636"/>
    </ligand>
</feature>
<name>A0ABU8RTM8_9SPHN</name>
<dbReference type="InterPro" id="IPR023451">
    <property type="entry name" value="Thymidate_synth/dCMP_Mease_dom"/>
</dbReference>
<evidence type="ECO:0000256" key="1">
    <source>
        <dbReference type="ARBA" id="ARBA00011947"/>
    </source>
</evidence>
<feature type="binding site" description="in other chain" evidence="5">
    <location>
        <begin position="229"/>
        <end position="232"/>
    </location>
    <ligand>
        <name>dUMP</name>
        <dbReference type="ChEBI" id="CHEBI:246422"/>
        <note>ligand shared between dimeric partners</note>
    </ligand>
</feature>
<feature type="active site" evidence="6">
    <location>
        <position position="209"/>
    </location>
</feature>
<comment type="caution">
    <text evidence="8">The sequence shown here is derived from an EMBL/GenBank/DDBJ whole genome shotgun (WGS) entry which is preliminary data.</text>
</comment>
<dbReference type="SUPFAM" id="SSF55831">
    <property type="entry name" value="Thymidylate synthase/dCMP hydroxymethylase"/>
    <property type="match status" value="1"/>
</dbReference>
<evidence type="ECO:0000256" key="3">
    <source>
        <dbReference type="ARBA" id="ARBA00022679"/>
    </source>
</evidence>
<dbReference type="Pfam" id="PF00303">
    <property type="entry name" value="Thymidylat_synt"/>
    <property type="match status" value="1"/>
</dbReference>
<dbReference type="GO" id="GO:0032259">
    <property type="term" value="P:methylation"/>
    <property type="evidence" value="ECO:0007669"/>
    <property type="project" value="UniProtKB-KW"/>
</dbReference>
<keyword evidence="3 5" id="KW-0808">Transferase</keyword>
<keyword evidence="9" id="KW-1185">Reference proteome</keyword>
<dbReference type="InterPro" id="IPR045097">
    <property type="entry name" value="Thymidate_synth/dCMP_Mease"/>
</dbReference>
<feature type="active site" description="Nucleophile" evidence="5">
    <location>
        <position position="209"/>
    </location>
</feature>
<comment type="catalytic activity">
    <reaction evidence="5">
        <text>dUMP + (6R)-5,10-methylene-5,6,7,8-tetrahydrofolate = 7,8-dihydrofolate + dTMP</text>
        <dbReference type="Rhea" id="RHEA:12104"/>
        <dbReference type="ChEBI" id="CHEBI:15636"/>
        <dbReference type="ChEBI" id="CHEBI:57451"/>
        <dbReference type="ChEBI" id="CHEBI:63528"/>
        <dbReference type="ChEBI" id="CHEBI:246422"/>
        <dbReference type="EC" id="2.1.1.45"/>
    </reaction>
</comment>
<protein>
    <recommendedName>
        <fullName evidence="1 5">Thymidylate synthase</fullName>
        <shortName evidence="5">TS</shortName>
        <shortName evidence="5">TSase</shortName>
        <ecNumber evidence="1 5">2.1.1.45</ecNumber>
    </recommendedName>
</protein>
<dbReference type="InterPro" id="IPR020940">
    <property type="entry name" value="Thymidylate_synthase_AS"/>
</dbReference>
<dbReference type="EMBL" id="JBBHJZ010000001">
    <property type="protein sequence ID" value="MEJ5976366.1"/>
    <property type="molecule type" value="Genomic_DNA"/>
</dbReference>
<dbReference type="EC" id="2.1.1.45" evidence="1 5"/>
<comment type="function">
    <text evidence="5">Catalyzes the reductive methylation of 2'-deoxyuridine-5'-monophosphate (dUMP) to 2'-deoxythymidine-5'-monophosphate (dTMP) while utilizing 5,10-methylenetetrahydrofolate (mTHF) as the methyl donor and reductant in the reaction, yielding dihydrofolate (DHF) as a by-product. This enzymatic reaction provides an intracellular de novo source of dTMP, an essential precursor for DNA biosynthesis.</text>
</comment>
<comment type="subunit">
    <text evidence="5">Homodimer.</text>
</comment>
<comment type="caution">
    <text evidence="5">Lacks conserved residue(s) required for the propagation of feature annotation.</text>
</comment>
<feature type="binding site" description="in other chain" evidence="5">
    <location>
        <begin position="270"/>
        <end position="272"/>
    </location>
    <ligand>
        <name>dUMP</name>
        <dbReference type="ChEBI" id="CHEBI:246422"/>
        <note>ligand shared between dimeric partners</note>
    </ligand>
</feature>
<dbReference type="PRINTS" id="PR00108">
    <property type="entry name" value="THYMDSNTHASE"/>
</dbReference>
<proteinExistence type="inferred from homology"/>
<organism evidence="8 9">
    <name type="scientific">Novosphingobium anseongense</name>
    <dbReference type="NCBI Taxonomy" id="3133436"/>
    <lineage>
        <taxon>Bacteria</taxon>
        <taxon>Pseudomonadati</taxon>
        <taxon>Pseudomonadota</taxon>
        <taxon>Alphaproteobacteria</taxon>
        <taxon>Sphingomonadales</taxon>
        <taxon>Sphingomonadaceae</taxon>
        <taxon>Novosphingobium</taxon>
    </lineage>
</organism>
<dbReference type="PANTHER" id="PTHR11548:SF1">
    <property type="entry name" value="THYMIDYLATE SYNTHASE 1"/>
    <property type="match status" value="1"/>
</dbReference>
<comment type="subcellular location">
    <subcellularLocation>
        <location evidence="5">Cytoplasm</location>
    </subcellularLocation>
</comment>
<keyword evidence="5" id="KW-0963">Cytoplasm</keyword>
<dbReference type="InterPro" id="IPR000398">
    <property type="entry name" value="Thymidylate_synthase"/>
</dbReference>
<feature type="domain" description="Thymidylate synthase/dCMP hydroxymethylase" evidence="7">
    <location>
        <begin position="23"/>
        <end position="327"/>
    </location>
</feature>
<comment type="similarity">
    <text evidence="5">Belongs to the thymidylate synthase family. Bacterial-type ThyA subfamily.</text>
</comment>
<dbReference type="InterPro" id="IPR036926">
    <property type="entry name" value="Thymidate_synth/dCMP_Mease_sf"/>
</dbReference>
<dbReference type="PANTHER" id="PTHR11548">
    <property type="entry name" value="THYMIDYLATE SYNTHASE 1"/>
    <property type="match status" value="1"/>
</dbReference>
<evidence type="ECO:0000256" key="5">
    <source>
        <dbReference type="HAMAP-Rule" id="MF_00008"/>
    </source>
</evidence>
<dbReference type="HAMAP" id="MF_00008">
    <property type="entry name" value="Thymidy_synth_bact"/>
    <property type="match status" value="1"/>
</dbReference>
<sequence>MASTAIDTDSLGASSDRTHWEWQYLDLMRRIWEHGDERVDRTGVGTRSILGAELRFDLADNRMPLLSTKRVFWKTATREMLWFLTGDTNIRSLCAQGVEIWTDWPLDRYRRETGTEISREDFSKRVVADEAFAQAWGDLGPVYGKQWVDWAVYEPVAIEGHEGLFRKRPKGVNQVAEVVASLRDNPGSRRHIVEGWNVAELNAMALPPCHKTYQFHVADGKLSGLLYQRSCDLGLGFAFNIWSAALLVRMFAQQAGLEPGELVWVGGDVHLYLNHAALVEEQLGRTPSGAPRLEIARRPESIFDYRIEDFTVVDYTPQAHISAPVAV</sequence>
<dbReference type="Gene3D" id="3.30.572.10">
    <property type="entry name" value="Thymidylate synthase/dCMP hydroxymethylase domain"/>
    <property type="match status" value="1"/>
</dbReference>
<feature type="binding site" evidence="5">
    <location>
        <begin position="189"/>
        <end position="190"/>
    </location>
    <ligand>
        <name>dUMP</name>
        <dbReference type="ChEBI" id="CHEBI:246422"/>
        <note>ligand shared between dimeric partners</note>
    </ligand>
</feature>
<evidence type="ECO:0000256" key="4">
    <source>
        <dbReference type="ARBA" id="ARBA00022727"/>
    </source>
</evidence>